<dbReference type="Gene3D" id="1.10.260.40">
    <property type="entry name" value="lambda repressor-like DNA-binding domains"/>
    <property type="match status" value="1"/>
</dbReference>
<gene>
    <name evidence="3" type="ORF">GCM10010393_41330</name>
</gene>
<dbReference type="EMBL" id="BAAASR010000021">
    <property type="protein sequence ID" value="GAA2504448.1"/>
    <property type="molecule type" value="Genomic_DNA"/>
</dbReference>
<evidence type="ECO:0000313" key="4">
    <source>
        <dbReference type="Proteomes" id="UP001499942"/>
    </source>
</evidence>
<dbReference type="InterPro" id="IPR010982">
    <property type="entry name" value="Lambda_DNA-bd_dom_sf"/>
</dbReference>
<proteinExistence type="predicted"/>
<feature type="compositionally biased region" description="Low complexity" evidence="1">
    <location>
        <begin position="219"/>
        <end position="237"/>
    </location>
</feature>
<feature type="compositionally biased region" description="Low complexity" evidence="1">
    <location>
        <begin position="275"/>
        <end position="288"/>
    </location>
</feature>
<organism evidence="3 4">
    <name type="scientific">Streptomyces gobitricini</name>
    <dbReference type="NCBI Taxonomy" id="68211"/>
    <lineage>
        <taxon>Bacteria</taxon>
        <taxon>Bacillati</taxon>
        <taxon>Actinomycetota</taxon>
        <taxon>Actinomycetes</taxon>
        <taxon>Kitasatosporales</taxon>
        <taxon>Streptomycetaceae</taxon>
        <taxon>Streptomyces</taxon>
    </lineage>
</organism>
<dbReference type="SMART" id="SM00530">
    <property type="entry name" value="HTH_XRE"/>
    <property type="match status" value="1"/>
</dbReference>
<feature type="region of interest" description="Disordered" evidence="1">
    <location>
        <begin position="212"/>
        <end position="295"/>
    </location>
</feature>
<comment type="caution">
    <text evidence="3">The sequence shown here is derived from an EMBL/GenBank/DDBJ whole genome shotgun (WGS) entry which is preliminary data.</text>
</comment>
<sequence>MGTGTEGFAEALRGLKERSGLSYGALAKRAHMSTSTLHRYCNGDAVPTEFAPVDRLARICRASREEMVALHRCWIVADDARRRGRATVPEASPVERRPGRVGSVRAEPAAAGKAGSVEGDGAGPADGAGRADGAGSADGADPVGLEGSADGGGPGERRAEEPGDRPVAVLAPGHPEAPGANRSRLRGRLVAAAAAVVVLIGSTALAVTLNAGRPQSPDAAARPAERAAASGAAGPSGSPRPGPSPGTSTPAAPLPSAPPGEPAATAGAPAPPSAAPSGAAPPEGAPPGRRGGGVPLTVDVRPYVWRDPCSQVYVVDRPPERVPPPPSEQEARGWVTALGGAPGGDMMMDLAVQGTGEETVVLHALRVRVVAKDPPLAWNAYTMGVGCGGEMTPRSFDVNLDAARPRTVPVAGRQGDREIPAVDFPYKVSASDPQMLRVTAHTAGHAVRWYLELEWSSGGRHGTLRVDDHGRPFATSAVAGRPAYDYPLGGSGWIPHVPDGG</sequence>
<protein>
    <submittedName>
        <fullName evidence="3">Helix-turn-helix transcriptional regulator</fullName>
    </submittedName>
</protein>
<dbReference type="Proteomes" id="UP001499942">
    <property type="component" value="Unassembled WGS sequence"/>
</dbReference>
<dbReference type="SUPFAM" id="SSF47413">
    <property type="entry name" value="lambda repressor-like DNA-binding domains"/>
    <property type="match status" value="1"/>
</dbReference>
<dbReference type="CDD" id="cd00093">
    <property type="entry name" value="HTH_XRE"/>
    <property type="match status" value="1"/>
</dbReference>
<feature type="domain" description="HTH cro/C1-type" evidence="2">
    <location>
        <begin position="11"/>
        <end position="67"/>
    </location>
</feature>
<dbReference type="InterPro" id="IPR001387">
    <property type="entry name" value="Cro/C1-type_HTH"/>
</dbReference>
<evidence type="ECO:0000259" key="2">
    <source>
        <dbReference type="SMART" id="SM00530"/>
    </source>
</evidence>
<feature type="compositionally biased region" description="Basic and acidic residues" evidence="1">
    <location>
        <begin position="155"/>
        <end position="164"/>
    </location>
</feature>
<name>A0ABP5ZY20_9ACTN</name>
<dbReference type="RefSeq" id="WP_344363376.1">
    <property type="nucleotide sequence ID" value="NZ_BAAASR010000021.1"/>
</dbReference>
<feature type="region of interest" description="Disordered" evidence="1">
    <location>
        <begin position="84"/>
        <end position="181"/>
    </location>
</feature>
<dbReference type="Pfam" id="PF13560">
    <property type="entry name" value="HTH_31"/>
    <property type="match status" value="1"/>
</dbReference>
<evidence type="ECO:0000313" key="3">
    <source>
        <dbReference type="EMBL" id="GAA2504448.1"/>
    </source>
</evidence>
<evidence type="ECO:0000256" key="1">
    <source>
        <dbReference type="SAM" id="MobiDB-lite"/>
    </source>
</evidence>
<feature type="compositionally biased region" description="Gly residues" evidence="1">
    <location>
        <begin position="118"/>
        <end position="132"/>
    </location>
</feature>
<keyword evidence="4" id="KW-1185">Reference proteome</keyword>
<reference evidence="4" key="1">
    <citation type="journal article" date="2019" name="Int. J. Syst. Evol. Microbiol.">
        <title>The Global Catalogue of Microorganisms (GCM) 10K type strain sequencing project: providing services to taxonomists for standard genome sequencing and annotation.</title>
        <authorList>
            <consortium name="The Broad Institute Genomics Platform"/>
            <consortium name="The Broad Institute Genome Sequencing Center for Infectious Disease"/>
            <person name="Wu L."/>
            <person name="Ma J."/>
        </authorList>
    </citation>
    <scope>NUCLEOTIDE SEQUENCE [LARGE SCALE GENOMIC DNA]</scope>
    <source>
        <strain evidence="4">JCM 5062</strain>
    </source>
</reference>
<feature type="compositionally biased region" description="Pro residues" evidence="1">
    <location>
        <begin position="252"/>
        <end position="261"/>
    </location>
</feature>
<accession>A0ABP5ZY20</accession>